<name>F4W656_ACREC</name>
<dbReference type="SMART" id="SM00587">
    <property type="entry name" value="CHK"/>
    <property type="match status" value="1"/>
</dbReference>
<evidence type="ECO:0000313" key="2">
    <source>
        <dbReference type="EMBL" id="EGI70191.1"/>
    </source>
</evidence>
<dbReference type="Gene3D" id="3.90.1200.10">
    <property type="match status" value="1"/>
</dbReference>
<accession>F4W656</accession>
<dbReference type="InterPro" id="IPR004119">
    <property type="entry name" value="EcKL"/>
</dbReference>
<dbReference type="InterPro" id="IPR011009">
    <property type="entry name" value="Kinase-like_dom_sf"/>
</dbReference>
<dbReference type="EMBL" id="GL887707">
    <property type="protein sequence ID" value="EGI70191.1"/>
    <property type="molecule type" value="Genomic_DNA"/>
</dbReference>
<dbReference type="OMA" id="NQHSPEM"/>
<dbReference type="InterPro" id="IPR015897">
    <property type="entry name" value="CHK_kinase-like"/>
</dbReference>
<keyword evidence="3" id="KW-1185">Reference proteome</keyword>
<dbReference type="Pfam" id="PF02958">
    <property type="entry name" value="EcKL"/>
    <property type="match status" value="1"/>
</dbReference>
<evidence type="ECO:0000313" key="3">
    <source>
        <dbReference type="Proteomes" id="UP000007755"/>
    </source>
</evidence>
<dbReference type="STRING" id="103372.F4W656"/>
<organism evidence="3">
    <name type="scientific">Acromyrmex echinatior</name>
    <name type="common">Panamanian leafcutter ant</name>
    <name type="synonym">Acromyrmex octospinosus echinatior</name>
    <dbReference type="NCBI Taxonomy" id="103372"/>
    <lineage>
        <taxon>Eukaryota</taxon>
        <taxon>Metazoa</taxon>
        <taxon>Ecdysozoa</taxon>
        <taxon>Arthropoda</taxon>
        <taxon>Hexapoda</taxon>
        <taxon>Insecta</taxon>
        <taxon>Pterygota</taxon>
        <taxon>Neoptera</taxon>
        <taxon>Endopterygota</taxon>
        <taxon>Hymenoptera</taxon>
        <taxon>Apocrita</taxon>
        <taxon>Aculeata</taxon>
        <taxon>Formicoidea</taxon>
        <taxon>Formicidae</taxon>
        <taxon>Myrmicinae</taxon>
        <taxon>Acromyrmex</taxon>
    </lineage>
</organism>
<evidence type="ECO:0000259" key="1">
    <source>
        <dbReference type="SMART" id="SM00587"/>
    </source>
</evidence>
<dbReference type="InParanoid" id="F4W656"/>
<feature type="domain" description="CHK kinase-like" evidence="1">
    <location>
        <begin position="126"/>
        <end position="318"/>
    </location>
</feature>
<proteinExistence type="predicted"/>
<dbReference type="KEGG" id="aec:105149528"/>
<gene>
    <name evidence="2" type="ORF">G5I_00949</name>
</gene>
<dbReference type="PANTHER" id="PTHR11012:SF56">
    <property type="entry name" value="CHK KINASE-LIKE DOMAIN-CONTAINING PROTEIN-RELATED"/>
    <property type="match status" value="1"/>
</dbReference>
<dbReference type="PANTHER" id="PTHR11012">
    <property type="entry name" value="PROTEIN KINASE-LIKE DOMAIN-CONTAINING"/>
    <property type="match status" value="1"/>
</dbReference>
<dbReference type="Proteomes" id="UP000007755">
    <property type="component" value="Unassembled WGS sequence"/>
</dbReference>
<dbReference type="OrthoDB" id="8250698at2759"/>
<sequence>MALETSWLDLCFMEKILRKSENDDSIQVIDIVSKPATNKGDNYTSDIIRITAEYSRDSKIKEKKSIIIKLSPVHGIRQKIVTQAGFFHTEMSMMSDTLDKMNKLLGPKHRLSAKILYAQNENPTLLVIEDLASLGFRMADRFSGLDLDHSLLAFRGLARFHAASVVLCEKNPKQKEMYSKGMFCNQHSPEMKSFFIKNTKALADEIANWSEAKKYSEKVAKLSDHMYQIGIDAQKLCDDEFNVITHGDCSVINMLFKYDNNGKPTDQIFVDFQMCIYASAALDLIYLLNSSISFDVIEHKTDILLNEYLHTLSMTMKQLNCKTQPPTMEELKVSIKRKANYGMMTSFNILPFFLCCKSDATDLDEILCSGTYTNPGLKNEIFKEILIKRLPLYDEWGLLDLYSDHI</sequence>
<dbReference type="AlphaFoldDB" id="F4W656"/>
<protein>
    <recommendedName>
        <fullName evidence="1">CHK kinase-like domain-containing protein</fullName>
    </recommendedName>
</protein>
<reference evidence="2" key="1">
    <citation type="submission" date="2011-02" db="EMBL/GenBank/DDBJ databases">
        <title>The genome of the leaf-cutting ant Acromyrmex echinatior suggests key adaptations to social evolution and fungus farming.</title>
        <authorList>
            <person name="Nygaard S."/>
            <person name="Zhang G."/>
        </authorList>
    </citation>
    <scope>NUCLEOTIDE SEQUENCE</scope>
</reference>
<dbReference type="SUPFAM" id="SSF56112">
    <property type="entry name" value="Protein kinase-like (PK-like)"/>
    <property type="match status" value="1"/>
</dbReference>
<dbReference type="eggNOG" id="ENOG502RZD1">
    <property type="taxonomic scope" value="Eukaryota"/>
</dbReference>